<reference evidence="1" key="2">
    <citation type="submission" date="2022-06" db="UniProtKB">
        <authorList>
            <consortium name="EnsemblMetazoa"/>
        </authorList>
    </citation>
    <scope>IDENTIFICATION</scope>
</reference>
<name>A0A8R1TZM1_ONCVO</name>
<dbReference type="EMBL" id="CMVM020000242">
    <property type="status" value="NOT_ANNOTATED_CDS"/>
    <property type="molecule type" value="Genomic_DNA"/>
</dbReference>
<organism evidence="1 2">
    <name type="scientific">Onchocerca volvulus</name>
    <dbReference type="NCBI Taxonomy" id="6282"/>
    <lineage>
        <taxon>Eukaryota</taxon>
        <taxon>Metazoa</taxon>
        <taxon>Ecdysozoa</taxon>
        <taxon>Nematoda</taxon>
        <taxon>Chromadorea</taxon>
        <taxon>Rhabditida</taxon>
        <taxon>Spirurina</taxon>
        <taxon>Spiruromorpha</taxon>
        <taxon>Filarioidea</taxon>
        <taxon>Onchocercidae</taxon>
        <taxon>Onchocerca</taxon>
    </lineage>
</organism>
<dbReference type="EnsemblMetazoa" id="OVOC8038.1">
    <property type="protein sequence ID" value="OVOC8038.1"/>
    <property type="gene ID" value="WBGene00244847"/>
</dbReference>
<proteinExistence type="predicted"/>
<dbReference type="Proteomes" id="UP000024404">
    <property type="component" value="Unassembled WGS sequence"/>
</dbReference>
<keyword evidence="2" id="KW-1185">Reference proteome</keyword>
<reference evidence="2" key="1">
    <citation type="submission" date="2013-10" db="EMBL/GenBank/DDBJ databases">
        <title>Genome sequencing of Onchocerca volvulus.</title>
        <authorList>
            <person name="Cotton J."/>
            <person name="Tsai J."/>
            <person name="Stanley E."/>
            <person name="Tracey A."/>
            <person name="Holroyd N."/>
            <person name="Lustigman S."/>
            <person name="Berriman M."/>
        </authorList>
    </citation>
    <scope>NUCLEOTIDE SEQUENCE</scope>
</reference>
<protein>
    <submittedName>
        <fullName evidence="1">Uncharacterized protein</fullName>
    </submittedName>
</protein>
<dbReference type="AlphaFoldDB" id="A0A8R1TZM1"/>
<accession>A0A8R1TZM1</accession>
<sequence length="96" mass="11195">MILSLAIRDYSKNENGNKSVGEMGRKNNEVFLRFPSKHHYLLYKVGSMSSFERQLIVNKKGEENITQVVKKKKQVVKRKKNLPLKLVYIDRKCGQV</sequence>
<evidence type="ECO:0000313" key="2">
    <source>
        <dbReference type="Proteomes" id="UP000024404"/>
    </source>
</evidence>
<evidence type="ECO:0000313" key="1">
    <source>
        <dbReference type="EnsemblMetazoa" id="OVOC8038.1"/>
    </source>
</evidence>